<evidence type="ECO:0000256" key="10">
    <source>
        <dbReference type="ARBA" id="ARBA00023136"/>
    </source>
</evidence>
<dbReference type="GO" id="GO:0016301">
    <property type="term" value="F:kinase activity"/>
    <property type="evidence" value="ECO:0007669"/>
    <property type="project" value="UniProtKB-KW"/>
</dbReference>
<comment type="caution">
    <text evidence="15">The sequence shown here is derived from an EMBL/GenBank/DDBJ whole genome shotgun (WGS) entry which is preliminary data.</text>
</comment>
<evidence type="ECO:0000256" key="2">
    <source>
        <dbReference type="ARBA" id="ARBA00022448"/>
    </source>
</evidence>
<dbReference type="GO" id="GO:0008982">
    <property type="term" value="F:protein-N(PI)-phosphohistidine-sugar phosphotransferase activity"/>
    <property type="evidence" value="ECO:0007669"/>
    <property type="project" value="InterPro"/>
</dbReference>
<keyword evidence="10 12" id="KW-0472">Membrane</keyword>
<feature type="transmembrane region" description="Helical" evidence="12">
    <location>
        <begin position="183"/>
        <end position="199"/>
    </location>
</feature>
<dbReference type="GO" id="GO:0090589">
    <property type="term" value="F:protein-phosphocysteine-trehalose phosphotransferase system transporter activity"/>
    <property type="evidence" value="ECO:0007669"/>
    <property type="project" value="TreeGrafter"/>
</dbReference>
<evidence type="ECO:0000259" key="13">
    <source>
        <dbReference type="PROSITE" id="PS51098"/>
    </source>
</evidence>
<feature type="transmembrane region" description="Helical" evidence="12">
    <location>
        <begin position="431"/>
        <end position="453"/>
    </location>
</feature>
<dbReference type="PANTHER" id="PTHR30175:SF1">
    <property type="entry name" value="PTS SYSTEM ARBUTIN-, CELLOBIOSE-, AND SALICIN-SPECIFIC EIIBC COMPONENT-RELATED"/>
    <property type="match status" value="1"/>
</dbReference>
<dbReference type="Pfam" id="PF02378">
    <property type="entry name" value="PTS_EIIC"/>
    <property type="match status" value="1"/>
</dbReference>
<dbReference type="SUPFAM" id="SSF55604">
    <property type="entry name" value="Glucose permease domain IIB"/>
    <property type="match status" value="1"/>
</dbReference>
<keyword evidence="3" id="KW-1003">Cell membrane</keyword>
<proteinExistence type="predicted"/>
<evidence type="ECO:0000256" key="7">
    <source>
        <dbReference type="ARBA" id="ARBA00022692"/>
    </source>
</evidence>
<keyword evidence="6" id="KW-0598">Phosphotransferase system</keyword>
<dbReference type="Pfam" id="PF00367">
    <property type="entry name" value="PTS_EIIB"/>
    <property type="match status" value="1"/>
</dbReference>
<dbReference type="AlphaFoldDB" id="A0AA37N5M3"/>
<dbReference type="GO" id="GO:0009401">
    <property type="term" value="P:phosphoenolpyruvate-dependent sugar phosphotransferase system"/>
    <property type="evidence" value="ECO:0007669"/>
    <property type="project" value="UniProtKB-KW"/>
</dbReference>
<evidence type="ECO:0000256" key="1">
    <source>
        <dbReference type="ARBA" id="ARBA00004651"/>
    </source>
</evidence>
<dbReference type="InterPro" id="IPR018113">
    <property type="entry name" value="PTrfase_EIIB_Cys"/>
</dbReference>
<evidence type="ECO:0000313" key="15">
    <source>
        <dbReference type="EMBL" id="GKG98420.1"/>
    </source>
</evidence>
<evidence type="ECO:0000256" key="6">
    <source>
        <dbReference type="ARBA" id="ARBA00022683"/>
    </source>
</evidence>
<accession>A0AA37N5M3</accession>
<dbReference type="PANTHER" id="PTHR30175">
    <property type="entry name" value="PHOSPHOTRANSFERASE SYSTEM TRANSPORT PROTEIN"/>
    <property type="match status" value="1"/>
</dbReference>
<evidence type="ECO:0000256" key="9">
    <source>
        <dbReference type="ARBA" id="ARBA00022989"/>
    </source>
</evidence>
<feature type="active site" description="Phosphocysteine intermediate; for EIIB activity" evidence="11">
    <location>
        <position position="29"/>
    </location>
</feature>
<protein>
    <submittedName>
        <fullName evidence="15">Uncharacterized protein</fullName>
    </submittedName>
</protein>
<feature type="domain" description="PTS EIIB type-1" evidence="13">
    <location>
        <begin position="7"/>
        <end position="89"/>
    </location>
</feature>
<dbReference type="InterPro" id="IPR050558">
    <property type="entry name" value="PTS_Sugar-Specific_Components"/>
</dbReference>
<dbReference type="PROSITE" id="PS01035">
    <property type="entry name" value="PTS_EIIB_TYPE_1_CYS"/>
    <property type="match status" value="1"/>
</dbReference>
<keyword evidence="4" id="KW-0762">Sugar transport</keyword>
<dbReference type="EMBL" id="BQNJ01000001">
    <property type="protein sequence ID" value="GKG98420.1"/>
    <property type="molecule type" value="Genomic_DNA"/>
</dbReference>
<evidence type="ECO:0000259" key="14">
    <source>
        <dbReference type="PROSITE" id="PS51103"/>
    </source>
</evidence>
<dbReference type="GO" id="GO:0015771">
    <property type="term" value="P:trehalose transport"/>
    <property type="evidence" value="ECO:0007669"/>
    <property type="project" value="TreeGrafter"/>
</dbReference>
<feature type="transmembrane region" description="Helical" evidence="12">
    <location>
        <begin position="156"/>
        <end position="176"/>
    </location>
</feature>
<evidence type="ECO:0000256" key="3">
    <source>
        <dbReference type="ARBA" id="ARBA00022475"/>
    </source>
</evidence>
<dbReference type="Gene3D" id="3.30.1360.60">
    <property type="entry name" value="Glucose permease domain IIB"/>
    <property type="match status" value="1"/>
</dbReference>
<comment type="subcellular location">
    <subcellularLocation>
        <location evidence="1">Cell membrane</location>
        <topology evidence="1">Multi-pass membrane protein</topology>
    </subcellularLocation>
</comment>
<keyword evidence="7 12" id="KW-0812">Transmembrane</keyword>
<feature type="domain" description="PTS EIIC type-1" evidence="14">
    <location>
        <begin position="114"/>
        <end position="461"/>
    </location>
</feature>
<reference evidence="15" key="1">
    <citation type="submission" date="2022-01" db="EMBL/GenBank/DDBJ databases">
        <title>Novel bile acid biosynthetic pathways are enriched in the microbiome of centenarians.</title>
        <authorList>
            <person name="Sato Y."/>
            <person name="Atarashi K."/>
            <person name="Plichta R.D."/>
            <person name="Arai Y."/>
            <person name="Sasajima S."/>
            <person name="Kearney M.S."/>
            <person name="Suda W."/>
            <person name="Takeshita K."/>
            <person name="Sasaki T."/>
            <person name="Okamoto S."/>
            <person name="Skelly N.A."/>
            <person name="Okamura Y."/>
            <person name="Vlamakis H."/>
            <person name="Li Y."/>
            <person name="Tanoue T."/>
            <person name="Takei H."/>
            <person name="Nittono H."/>
            <person name="Narushima S."/>
            <person name="Irie J."/>
            <person name="Itoh H."/>
            <person name="Moriya K."/>
            <person name="Sugiura Y."/>
            <person name="Suematsu M."/>
            <person name="Moritoki N."/>
            <person name="Shibata S."/>
            <person name="Littman R.D."/>
            <person name="Fischbach A.M."/>
            <person name="Uwamino Y."/>
            <person name="Inoue T."/>
            <person name="Honda A."/>
            <person name="Hattori M."/>
            <person name="Murai T."/>
            <person name="Xavier J.R."/>
            <person name="Hirose N."/>
            <person name="Honda K."/>
        </authorList>
    </citation>
    <scope>NUCLEOTIDE SEQUENCE</scope>
    <source>
        <strain evidence="15">CE91-St55</strain>
    </source>
</reference>
<name>A0AA37N5M3_9FIRM</name>
<dbReference type="CDD" id="cd00212">
    <property type="entry name" value="PTS_IIB_glc"/>
    <property type="match status" value="1"/>
</dbReference>
<evidence type="ECO:0000256" key="4">
    <source>
        <dbReference type="ARBA" id="ARBA00022597"/>
    </source>
</evidence>
<feature type="transmembrane region" description="Helical" evidence="12">
    <location>
        <begin position="219"/>
        <end position="237"/>
    </location>
</feature>
<organism evidence="15 16">
    <name type="scientific">Hungatella hathewayi</name>
    <dbReference type="NCBI Taxonomy" id="154046"/>
    <lineage>
        <taxon>Bacteria</taxon>
        <taxon>Bacillati</taxon>
        <taxon>Bacillota</taxon>
        <taxon>Clostridia</taxon>
        <taxon>Lachnospirales</taxon>
        <taxon>Lachnospiraceae</taxon>
        <taxon>Hungatella</taxon>
    </lineage>
</organism>
<feature type="transmembrane region" description="Helical" evidence="12">
    <location>
        <begin position="249"/>
        <end position="270"/>
    </location>
</feature>
<dbReference type="GO" id="GO:0005886">
    <property type="term" value="C:plasma membrane"/>
    <property type="evidence" value="ECO:0007669"/>
    <property type="project" value="UniProtKB-SubCell"/>
</dbReference>
<dbReference type="RefSeq" id="WP_118042740.1">
    <property type="nucleotide sequence ID" value="NZ_BQNJ01000001.1"/>
</dbReference>
<evidence type="ECO:0000256" key="8">
    <source>
        <dbReference type="ARBA" id="ARBA00022777"/>
    </source>
</evidence>
<feature type="transmembrane region" description="Helical" evidence="12">
    <location>
        <begin position="282"/>
        <end position="306"/>
    </location>
</feature>
<evidence type="ECO:0000256" key="12">
    <source>
        <dbReference type="SAM" id="Phobius"/>
    </source>
</evidence>
<dbReference type="InterPro" id="IPR001996">
    <property type="entry name" value="PTS_IIB_1"/>
</dbReference>
<gene>
    <name evidence="15" type="ORF">CE91St55_04020</name>
</gene>
<feature type="transmembrane region" description="Helical" evidence="12">
    <location>
        <begin position="387"/>
        <end position="411"/>
    </location>
</feature>
<evidence type="ECO:0000313" key="16">
    <source>
        <dbReference type="Proteomes" id="UP001055091"/>
    </source>
</evidence>
<feature type="transmembrane region" description="Helical" evidence="12">
    <location>
        <begin position="123"/>
        <end position="144"/>
    </location>
</feature>
<dbReference type="PROSITE" id="PS51103">
    <property type="entry name" value="PTS_EIIC_TYPE_1"/>
    <property type="match status" value="1"/>
</dbReference>
<keyword evidence="2" id="KW-0813">Transport</keyword>
<dbReference type="InterPro" id="IPR013013">
    <property type="entry name" value="PTS_EIIC_1"/>
</dbReference>
<dbReference type="InterPro" id="IPR036878">
    <property type="entry name" value="Glu_permease_IIB"/>
</dbReference>
<keyword evidence="8" id="KW-0418">Kinase</keyword>
<evidence type="ECO:0000256" key="5">
    <source>
        <dbReference type="ARBA" id="ARBA00022679"/>
    </source>
</evidence>
<sequence length="461" mass="48450">MAKKNYAAICSSIIAVCGGEDNISSVSHCMTRLRVQLFDGNKLNREEAGKIPGVLNLVIQNGEYQFVIGQDVPNLYAEFIKREGIKTSGEVADAAALKQDTEAKKGNVMNTVMSFIGGTFSPVIPVLIAGGLTGAVLTLLTTLFGVNTESGTYTVIYAINQATFYFLPIFIGFSAASRLKSNGFLGAFLGAILLFSTINNVEGLNFLGIPIQQISYNSTVFPVILGVLFMAVIYRFLSRVVPVYLRTIFVPLITMLITVPVTLIVLGPIGNLMGTWLANGVFAIYRAAPPVAVMIIGITTPLMVFFGMNNATYPIVFALLAEVGSDPLICTGMAPANVAVGGACLAAALIAKDVNDRSVATGAGITALCGITEPGVYGVLFTKKYPLIGAMAGGGIGGLLGGLAGMTQYVISTPGFISIPAYINPDGTSSNLIWAMAVMILAVAVAFGVTYVLGRRMEKQS</sequence>
<evidence type="ECO:0000256" key="11">
    <source>
        <dbReference type="PROSITE-ProRule" id="PRU00421"/>
    </source>
</evidence>
<dbReference type="PROSITE" id="PS51098">
    <property type="entry name" value="PTS_EIIB_TYPE_1"/>
    <property type="match status" value="1"/>
</dbReference>
<keyword evidence="5" id="KW-0808">Transferase</keyword>
<keyword evidence="9 12" id="KW-1133">Transmembrane helix</keyword>
<dbReference type="Proteomes" id="UP001055091">
    <property type="component" value="Unassembled WGS sequence"/>
</dbReference>
<dbReference type="InterPro" id="IPR003352">
    <property type="entry name" value="PTS_EIIC"/>
</dbReference>